<accession>B4D3C5</accession>
<protein>
    <submittedName>
        <fullName evidence="2">Uncharacterized protein</fullName>
    </submittedName>
</protein>
<proteinExistence type="predicted"/>
<feature type="transmembrane region" description="Helical" evidence="1">
    <location>
        <begin position="54"/>
        <end position="76"/>
    </location>
</feature>
<comment type="caution">
    <text evidence="2">The sequence shown here is derived from an EMBL/GenBank/DDBJ whole genome shotgun (WGS) entry which is preliminary data.</text>
</comment>
<gene>
    <name evidence="2" type="ORF">CfE428DRAFT_3413</name>
</gene>
<dbReference type="InParanoid" id="B4D3C5"/>
<evidence type="ECO:0000256" key="1">
    <source>
        <dbReference type="SAM" id="Phobius"/>
    </source>
</evidence>
<evidence type="ECO:0000313" key="3">
    <source>
        <dbReference type="Proteomes" id="UP000005824"/>
    </source>
</evidence>
<dbReference type="AlphaFoldDB" id="B4D3C5"/>
<evidence type="ECO:0000313" key="2">
    <source>
        <dbReference type="EMBL" id="EDY19236.1"/>
    </source>
</evidence>
<keyword evidence="1" id="KW-1133">Transmembrane helix</keyword>
<dbReference type="EMBL" id="ABVL01000009">
    <property type="protein sequence ID" value="EDY19236.1"/>
    <property type="molecule type" value="Genomic_DNA"/>
</dbReference>
<feature type="transmembrane region" description="Helical" evidence="1">
    <location>
        <begin position="12"/>
        <end position="34"/>
    </location>
</feature>
<sequence precursor="true">MCFASLFNLAGPALLGVLAIPGVVLLAILAHIIFNKKSALPPPLPGAPTPGPSQLNIGSVLLVLLVVGWMLVILYCDFGPHR</sequence>
<keyword evidence="1" id="KW-0472">Membrane</keyword>
<name>B4D3C5_9BACT</name>
<dbReference type="Proteomes" id="UP000005824">
    <property type="component" value="Unassembled WGS sequence"/>
</dbReference>
<organism evidence="2 3">
    <name type="scientific">Chthoniobacter flavus Ellin428</name>
    <dbReference type="NCBI Taxonomy" id="497964"/>
    <lineage>
        <taxon>Bacteria</taxon>
        <taxon>Pseudomonadati</taxon>
        <taxon>Verrucomicrobiota</taxon>
        <taxon>Spartobacteria</taxon>
        <taxon>Chthoniobacterales</taxon>
        <taxon>Chthoniobacteraceae</taxon>
        <taxon>Chthoniobacter</taxon>
    </lineage>
</organism>
<reference evidence="2 3" key="1">
    <citation type="journal article" date="2011" name="J. Bacteriol.">
        <title>Genome sequence of Chthoniobacter flavus Ellin428, an aerobic heterotrophic soil bacterium.</title>
        <authorList>
            <person name="Kant R."/>
            <person name="van Passel M.W."/>
            <person name="Palva A."/>
            <person name="Lucas S."/>
            <person name="Lapidus A."/>
            <person name="Glavina Del Rio T."/>
            <person name="Dalin E."/>
            <person name="Tice H."/>
            <person name="Bruce D."/>
            <person name="Goodwin L."/>
            <person name="Pitluck S."/>
            <person name="Larimer F.W."/>
            <person name="Land M.L."/>
            <person name="Hauser L."/>
            <person name="Sangwan P."/>
            <person name="de Vos W.M."/>
            <person name="Janssen P.H."/>
            <person name="Smidt H."/>
        </authorList>
    </citation>
    <scope>NUCLEOTIDE SEQUENCE [LARGE SCALE GENOMIC DNA]</scope>
    <source>
        <strain evidence="2 3">Ellin428</strain>
    </source>
</reference>
<keyword evidence="3" id="KW-1185">Reference proteome</keyword>
<keyword evidence="1" id="KW-0812">Transmembrane</keyword>